<evidence type="ECO:0000256" key="2">
    <source>
        <dbReference type="ARBA" id="ARBA00022692"/>
    </source>
</evidence>
<feature type="transmembrane region" description="Helical" evidence="6">
    <location>
        <begin position="249"/>
        <end position="268"/>
    </location>
</feature>
<proteinExistence type="predicted"/>
<gene>
    <name evidence="8" type="ORF">DR950_40785</name>
</gene>
<feature type="domain" description="Major facilitator superfamily (MFS) profile" evidence="7">
    <location>
        <begin position="39"/>
        <end position="421"/>
    </location>
</feature>
<feature type="transmembrane region" description="Helical" evidence="6">
    <location>
        <begin position="165"/>
        <end position="183"/>
    </location>
</feature>
<feature type="transmembrane region" description="Helical" evidence="6">
    <location>
        <begin position="132"/>
        <end position="153"/>
    </location>
</feature>
<feature type="transmembrane region" description="Helical" evidence="6">
    <location>
        <begin position="195"/>
        <end position="215"/>
    </location>
</feature>
<accession>A0A372ZJD4</accession>
<keyword evidence="3 6" id="KW-1133">Transmembrane helix</keyword>
<keyword evidence="4 6" id="KW-0472">Membrane</keyword>
<dbReference type="PROSITE" id="PS50850">
    <property type="entry name" value="MFS"/>
    <property type="match status" value="1"/>
</dbReference>
<dbReference type="Proteomes" id="UP000263377">
    <property type="component" value="Unassembled WGS sequence"/>
</dbReference>
<reference evidence="8 9" key="1">
    <citation type="submission" date="2018-08" db="EMBL/GenBank/DDBJ databases">
        <title>Diversity &amp; Physiological Properties of Lignin-Decomposing Actinobacteria from Soil.</title>
        <authorList>
            <person name="Roh S.G."/>
            <person name="Kim S.B."/>
        </authorList>
    </citation>
    <scope>NUCLEOTIDE SEQUENCE [LARGE SCALE GENOMIC DNA]</scope>
    <source>
        <strain evidence="8 9">MMS17-GH009</strain>
    </source>
</reference>
<feature type="transmembrane region" description="Helical" evidence="6">
    <location>
        <begin position="334"/>
        <end position="353"/>
    </location>
</feature>
<dbReference type="AlphaFoldDB" id="A0A372ZJD4"/>
<evidence type="ECO:0000256" key="1">
    <source>
        <dbReference type="ARBA" id="ARBA00004651"/>
    </source>
</evidence>
<dbReference type="Pfam" id="PF07690">
    <property type="entry name" value="MFS_1"/>
    <property type="match status" value="1"/>
</dbReference>
<evidence type="ECO:0000259" key="7">
    <source>
        <dbReference type="PROSITE" id="PS50850"/>
    </source>
</evidence>
<feature type="transmembrane region" description="Helical" evidence="6">
    <location>
        <begin position="108"/>
        <end position="126"/>
    </location>
</feature>
<dbReference type="InterPro" id="IPR036259">
    <property type="entry name" value="MFS_trans_sf"/>
</dbReference>
<dbReference type="PANTHER" id="PTHR42910">
    <property type="entry name" value="TRANSPORTER SCO4007-RELATED"/>
    <property type="match status" value="1"/>
</dbReference>
<organism evidence="8 9">
    <name type="scientific">Kitasatospora xanthocidica</name>
    <dbReference type="NCBI Taxonomy" id="83382"/>
    <lineage>
        <taxon>Bacteria</taxon>
        <taxon>Bacillati</taxon>
        <taxon>Actinomycetota</taxon>
        <taxon>Actinomycetes</taxon>
        <taxon>Kitasatosporales</taxon>
        <taxon>Streptomycetaceae</taxon>
        <taxon>Kitasatospora</taxon>
    </lineage>
</organism>
<sequence>MTSPARASAEDPTAADPTADALAKAPADTPTGAPPRGLSPAIAWLLSVACGLAVANVYYSQPLLDLIARDYGIAPATIGLVGTLTQTGYALGLLLLVPLGDHVNRRTLITSQLGLSVLALLAVALAPSAPLLLLAMAAVGVLAVVAQVVVAYSAQLAAPGDQGRVVGTVTSGIVVGILLARTVAGTIGDLAGWRAVYVVSAVATTAMALAVAAAVPSERHRAAERIGYPRLVGSVFTLFAQERVLRVRAVLALLAFTSVTVLLTPMVLPLAAPPFNLSHTQIGLFGLAGAAGALGAGYAGRQADRGRAERTAGIGLLAMLVGWLPAALLPHSVWWLVLAMVVIDYGLQSVHVANQHLLYQVRPEAQSRLTAGYMLLYSAGCGAGAILSTVVYDHGGWTAVCLLGAATSLTALGYWWTAARR</sequence>
<evidence type="ECO:0000256" key="3">
    <source>
        <dbReference type="ARBA" id="ARBA00022989"/>
    </source>
</evidence>
<dbReference type="CDD" id="cd17324">
    <property type="entry name" value="MFS_NepI_like"/>
    <property type="match status" value="1"/>
</dbReference>
<dbReference type="GO" id="GO:0005886">
    <property type="term" value="C:plasma membrane"/>
    <property type="evidence" value="ECO:0007669"/>
    <property type="project" value="UniProtKB-SubCell"/>
</dbReference>
<feature type="transmembrane region" description="Helical" evidence="6">
    <location>
        <begin position="41"/>
        <end position="59"/>
    </location>
</feature>
<evidence type="ECO:0000256" key="4">
    <source>
        <dbReference type="ARBA" id="ARBA00023136"/>
    </source>
</evidence>
<evidence type="ECO:0000313" key="8">
    <source>
        <dbReference type="EMBL" id="RGD55674.1"/>
    </source>
</evidence>
<keyword evidence="9" id="KW-1185">Reference proteome</keyword>
<evidence type="ECO:0000256" key="5">
    <source>
        <dbReference type="SAM" id="MobiDB-lite"/>
    </source>
</evidence>
<dbReference type="EMBL" id="QVIG01000003">
    <property type="protein sequence ID" value="RGD55674.1"/>
    <property type="molecule type" value="Genomic_DNA"/>
</dbReference>
<feature type="transmembrane region" description="Helical" evidence="6">
    <location>
        <begin position="71"/>
        <end position="96"/>
    </location>
</feature>
<dbReference type="InterPro" id="IPR020846">
    <property type="entry name" value="MFS_dom"/>
</dbReference>
<dbReference type="PANTHER" id="PTHR42910:SF1">
    <property type="entry name" value="MAJOR FACILITATOR SUPERFAMILY (MFS) PROFILE DOMAIN-CONTAINING PROTEIN"/>
    <property type="match status" value="1"/>
</dbReference>
<dbReference type="RefSeq" id="WP_117492983.1">
    <property type="nucleotide sequence ID" value="NZ_QVIG01000003.1"/>
</dbReference>
<feature type="compositionally biased region" description="Low complexity" evidence="5">
    <location>
        <begin position="10"/>
        <end position="31"/>
    </location>
</feature>
<comment type="caution">
    <text evidence="8">The sequence shown here is derived from an EMBL/GenBank/DDBJ whole genome shotgun (WGS) entry which is preliminary data.</text>
</comment>
<protein>
    <submittedName>
        <fullName evidence="8">MFS transporter</fullName>
    </submittedName>
</protein>
<dbReference type="SUPFAM" id="SSF103473">
    <property type="entry name" value="MFS general substrate transporter"/>
    <property type="match status" value="1"/>
</dbReference>
<name>A0A372ZJD4_9ACTN</name>
<comment type="subcellular location">
    <subcellularLocation>
        <location evidence="1">Cell membrane</location>
        <topology evidence="1">Multi-pass membrane protein</topology>
    </subcellularLocation>
</comment>
<dbReference type="GO" id="GO:0022857">
    <property type="term" value="F:transmembrane transporter activity"/>
    <property type="evidence" value="ECO:0007669"/>
    <property type="project" value="InterPro"/>
</dbReference>
<feature type="transmembrane region" description="Helical" evidence="6">
    <location>
        <begin position="280"/>
        <end position="299"/>
    </location>
</feature>
<evidence type="ECO:0000313" key="9">
    <source>
        <dbReference type="Proteomes" id="UP000263377"/>
    </source>
</evidence>
<dbReference type="Gene3D" id="1.20.1250.20">
    <property type="entry name" value="MFS general substrate transporter like domains"/>
    <property type="match status" value="1"/>
</dbReference>
<feature type="transmembrane region" description="Helical" evidence="6">
    <location>
        <begin position="311"/>
        <end position="328"/>
    </location>
</feature>
<keyword evidence="2 6" id="KW-0812">Transmembrane</keyword>
<dbReference type="InterPro" id="IPR011701">
    <property type="entry name" value="MFS"/>
</dbReference>
<feature type="transmembrane region" description="Helical" evidence="6">
    <location>
        <begin position="397"/>
        <end position="416"/>
    </location>
</feature>
<evidence type="ECO:0000256" key="6">
    <source>
        <dbReference type="SAM" id="Phobius"/>
    </source>
</evidence>
<feature type="transmembrane region" description="Helical" evidence="6">
    <location>
        <begin position="374"/>
        <end position="391"/>
    </location>
</feature>
<feature type="region of interest" description="Disordered" evidence="5">
    <location>
        <begin position="1"/>
        <end position="34"/>
    </location>
</feature>